<reference evidence="1" key="1">
    <citation type="submission" date="2018-09" db="EMBL/GenBank/DDBJ databases">
        <authorList>
            <person name="Ashton P.M."/>
            <person name="Dallman T."/>
            <person name="Nair S."/>
            <person name="De Pinna E."/>
            <person name="Peters T."/>
            <person name="Grant K."/>
        </authorList>
    </citation>
    <scope>NUCLEOTIDE SEQUENCE [LARGE SCALE GENOMIC DNA]</scope>
    <source>
        <strain evidence="1">598938</strain>
    </source>
</reference>
<organism evidence="1">
    <name type="scientific">Salmonella enterica I</name>
    <dbReference type="NCBI Taxonomy" id="59201"/>
    <lineage>
        <taxon>Bacteria</taxon>
        <taxon>Pseudomonadati</taxon>
        <taxon>Pseudomonadota</taxon>
        <taxon>Gammaproteobacteria</taxon>
        <taxon>Enterobacterales</taxon>
        <taxon>Enterobacteriaceae</taxon>
        <taxon>Salmonella</taxon>
    </lineage>
</organism>
<sequence length="70" mass="8224">MSQLQEREILLKQEVKSIIRIKADSAFHEMIKRGEFPAGFKIGLRRVGWYKDEVYSWLDERVKEARGGQA</sequence>
<accession>A0A403QDX1</accession>
<evidence type="ECO:0000313" key="1">
    <source>
        <dbReference type="EMBL" id="MML52962.1"/>
    </source>
</evidence>
<dbReference type="AlphaFoldDB" id="A0A403QDX1"/>
<comment type="caution">
    <text evidence="1">The sequence shown here is derived from an EMBL/GenBank/DDBJ whole genome shotgun (WGS) entry which is preliminary data.</text>
</comment>
<dbReference type="InterPro" id="IPR010260">
    <property type="entry name" value="AlpA"/>
</dbReference>
<dbReference type="Pfam" id="PF05930">
    <property type="entry name" value="Phage_AlpA"/>
    <property type="match status" value="1"/>
</dbReference>
<dbReference type="Gene3D" id="1.10.238.160">
    <property type="match status" value="1"/>
</dbReference>
<proteinExistence type="predicted"/>
<dbReference type="EMBL" id="RVVJ01000006">
    <property type="protein sequence ID" value="MML52962.1"/>
    <property type="molecule type" value="Genomic_DNA"/>
</dbReference>
<dbReference type="Proteomes" id="UP000885348">
    <property type="component" value="Unassembled WGS sequence"/>
</dbReference>
<gene>
    <name evidence="1" type="ORF">D7N80_06540</name>
</gene>
<name>A0A403QDX1_SALET</name>
<protein>
    <submittedName>
        <fullName evidence="1">AlpA family phage regulatory protein</fullName>
    </submittedName>
</protein>